<dbReference type="InterPro" id="IPR019452">
    <property type="entry name" value="VPS39/TGF_beta_rcpt-assoc_1"/>
</dbReference>
<evidence type="ECO:0000256" key="1">
    <source>
        <dbReference type="SAM" id="Coils"/>
    </source>
</evidence>
<accession>A0A067TC09</accession>
<dbReference type="Pfam" id="PF10366">
    <property type="entry name" value="Vps39_1"/>
    <property type="match status" value="1"/>
</dbReference>
<feature type="region of interest" description="Disordered" evidence="2">
    <location>
        <begin position="657"/>
        <end position="681"/>
    </location>
</feature>
<evidence type="ECO:0000259" key="3">
    <source>
        <dbReference type="Pfam" id="PF10366"/>
    </source>
</evidence>
<feature type="domain" description="Vacuolar sorting protein 39/Transforming growth factor beta receptor-associated" evidence="3">
    <location>
        <begin position="219"/>
        <end position="302"/>
    </location>
</feature>
<dbReference type="GO" id="GO:0006914">
    <property type="term" value="P:autophagy"/>
    <property type="evidence" value="ECO:0007669"/>
    <property type="project" value="TreeGrafter"/>
</dbReference>
<evidence type="ECO:0000313" key="4">
    <source>
        <dbReference type="EMBL" id="KDR79882.1"/>
    </source>
</evidence>
<evidence type="ECO:0000256" key="2">
    <source>
        <dbReference type="SAM" id="MobiDB-lite"/>
    </source>
</evidence>
<keyword evidence="5" id="KW-1185">Reference proteome</keyword>
<dbReference type="OrthoDB" id="10258882at2759"/>
<protein>
    <recommendedName>
        <fullName evidence="3">Vacuolar sorting protein 39/Transforming growth factor beta receptor-associated domain-containing protein</fullName>
    </recommendedName>
</protein>
<dbReference type="HOGENOM" id="CLU_004400_1_0_1"/>
<dbReference type="PANTHER" id="PTHR12894">
    <property type="entry name" value="CNH DOMAIN CONTAINING"/>
    <property type="match status" value="1"/>
</dbReference>
<feature type="compositionally biased region" description="Basic and acidic residues" evidence="2">
    <location>
        <begin position="708"/>
        <end position="720"/>
    </location>
</feature>
<dbReference type="GO" id="GO:0034058">
    <property type="term" value="P:endosomal vesicle fusion"/>
    <property type="evidence" value="ECO:0007669"/>
    <property type="project" value="TreeGrafter"/>
</dbReference>
<gene>
    <name evidence="4" type="ORF">GALMADRAFT_61975</name>
</gene>
<feature type="region of interest" description="Disordered" evidence="2">
    <location>
        <begin position="701"/>
        <end position="720"/>
    </location>
</feature>
<dbReference type="AlphaFoldDB" id="A0A067TC09"/>
<dbReference type="Proteomes" id="UP000027222">
    <property type="component" value="Unassembled WGS sequence"/>
</dbReference>
<name>A0A067TC09_GALM3</name>
<dbReference type="PANTHER" id="PTHR12894:SF27">
    <property type="entry name" value="TRANSFORMING GROWTH FACTOR-BETA RECEPTOR-ASSOCIATED PROTEIN 1"/>
    <property type="match status" value="1"/>
</dbReference>
<feature type="coiled-coil region" evidence="1">
    <location>
        <begin position="37"/>
        <end position="71"/>
    </location>
</feature>
<dbReference type="InterPro" id="IPR032914">
    <property type="entry name" value="Vam6/VPS39/TRAP1"/>
</dbReference>
<dbReference type="EMBL" id="KL142372">
    <property type="protein sequence ID" value="KDR79882.1"/>
    <property type="molecule type" value="Genomic_DNA"/>
</dbReference>
<evidence type="ECO:0000313" key="5">
    <source>
        <dbReference type="Proteomes" id="UP000027222"/>
    </source>
</evidence>
<proteinExistence type="predicted"/>
<dbReference type="STRING" id="685588.A0A067TC09"/>
<sequence>MRPPIFPRSGVLVLGPNSIQSLVPSTVISQLESLLESHRLEDAYNLADQRRKKLEESLEFDEDEVQELRYVYQRIGFQCFTETLFEDAGKHLFNGEVDPRLLISYYPELRGSLFSEDDAMDVFAGVAEHMPMDGSVDDIIVSNLVRNYSPHLAPNTLTAPPTAELRKILGMAAKEMLLVFLKKSRTRRSVAKGKGAGSSGDPVDILYSAILTATILQAIDTVLVKLYAEFEKTKELYALLQEPNDVSVPEVEPVLQSMGQYNALCVLYKLRGDDLKVIDVFARLIDGEWTDDDIKDPASQMFNLLTEKRDRMLTQRWGVWLTKRDPERGLKLLMPRDTGKRRERPEEDIALLEQIQEANPAAGSQYLEYLVLQRRSTSRELHIRLAMSCLDQVLSFLKDDAVSKLWRAKASSYASSRNESSFLSYFASTTPDSEHKRARLKMIFLLAGSSLYDPEPIRQRLLEREKILKLELAIIDGKQAKHRSALQILVNDLSDSTSAETYCTLGGDIVPPKVAQTIADDCGLQDWVTVLFGLPPPTKGVNGKAAGPAAMTRLKTVNEDLKKELLKILLEVYMDVEQSDRAAQLLNAQAMNLDVLDVISLVPSKWPVNMMTSFLSRSFRRTLHIQQEGKIIKNISAGQNLEVKDRTWDVLREEGAIIEEEAEEDDDDDTEEEGGPQSFDEKVVLAEQVALHLVPALDEGVAKAAQDGSREHGMGVDDLR</sequence>
<dbReference type="GO" id="GO:0016020">
    <property type="term" value="C:membrane"/>
    <property type="evidence" value="ECO:0007669"/>
    <property type="project" value="TreeGrafter"/>
</dbReference>
<organism evidence="4 5">
    <name type="scientific">Galerina marginata (strain CBS 339.88)</name>
    <dbReference type="NCBI Taxonomy" id="685588"/>
    <lineage>
        <taxon>Eukaryota</taxon>
        <taxon>Fungi</taxon>
        <taxon>Dikarya</taxon>
        <taxon>Basidiomycota</taxon>
        <taxon>Agaricomycotina</taxon>
        <taxon>Agaricomycetes</taxon>
        <taxon>Agaricomycetidae</taxon>
        <taxon>Agaricales</taxon>
        <taxon>Agaricineae</taxon>
        <taxon>Strophariaceae</taxon>
        <taxon>Galerina</taxon>
    </lineage>
</organism>
<feature type="compositionally biased region" description="Acidic residues" evidence="2">
    <location>
        <begin position="657"/>
        <end position="674"/>
    </location>
</feature>
<dbReference type="GO" id="GO:0005737">
    <property type="term" value="C:cytoplasm"/>
    <property type="evidence" value="ECO:0007669"/>
    <property type="project" value="TreeGrafter"/>
</dbReference>
<reference evidence="5" key="1">
    <citation type="journal article" date="2014" name="Proc. Natl. Acad. Sci. U.S.A.">
        <title>Extensive sampling of basidiomycete genomes demonstrates inadequacy of the white-rot/brown-rot paradigm for wood decay fungi.</title>
        <authorList>
            <person name="Riley R."/>
            <person name="Salamov A.A."/>
            <person name="Brown D.W."/>
            <person name="Nagy L.G."/>
            <person name="Floudas D."/>
            <person name="Held B.W."/>
            <person name="Levasseur A."/>
            <person name="Lombard V."/>
            <person name="Morin E."/>
            <person name="Otillar R."/>
            <person name="Lindquist E.A."/>
            <person name="Sun H."/>
            <person name="LaButti K.M."/>
            <person name="Schmutz J."/>
            <person name="Jabbour D."/>
            <person name="Luo H."/>
            <person name="Baker S.E."/>
            <person name="Pisabarro A.G."/>
            <person name="Walton J.D."/>
            <person name="Blanchette R.A."/>
            <person name="Henrissat B."/>
            <person name="Martin F."/>
            <person name="Cullen D."/>
            <person name="Hibbett D.S."/>
            <person name="Grigoriev I.V."/>
        </authorList>
    </citation>
    <scope>NUCLEOTIDE SEQUENCE [LARGE SCALE GENOMIC DNA]</scope>
    <source>
        <strain evidence="5">CBS 339.88</strain>
    </source>
</reference>
<keyword evidence="1" id="KW-0175">Coiled coil</keyword>